<dbReference type="GO" id="GO:0004526">
    <property type="term" value="F:ribonuclease P activity"/>
    <property type="evidence" value="ECO:0007669"/>
    <property type="project" value="UniProtKB-EC"/>
</dbReference>
<evidence type="ECO:0000256" key="1">
    <source>
        <dbReference type="ARBA" id="ARBA00002663"/>
    </source>
</evidence>
<evidence type="ECO:0000256" key="7">
    <source>
        <dbReference type="HAMAP-Rule" id="MF_00227"/>
    </source>
</evidence>
<dbReference type="SUPFAM" id="SSF54211">
    <property type="entry name" value="Ribosomal protein S5 domain 2-like"/>
    <property type="match status" value="1"/>
</dbReference>
<dbReference type="Pfam" id="PF00825">
    <property type="entry name" value="Ribonuclease_P"/>
    <property type="match status" value="1"/>
</dbReference>
<dbReference type="HAMAP" id="MF_00227">
    <property type="entry name" value="RNase_P"/>
    <property type="match status" value="1"/>
</dbReference>
<dbReference type="Proteomes" id="UP001524944">
    <property type="component" value="Unassembled WGS sequence"/>
</dbReference>
<comment type="function">
    <text evidence="1 7">RNaseP catalyzes the removal of the 5'-leader sequence from pre-tRNA to produce the mature 5'-terminus. It can also cleave other RNA substrates such as 4.5S RNA. The protein component plays an auxiliary but essential role in vivo by binding to the 5'-leader sequence and broadening the substrate specificity of the ribozyme.</text>
</comment>
<keyword evidence="5 7" id="KW-0378">Hydrolase</keyword>
<protein>
    <recommendedName>
        <fullName evidence="7 8">Ribonuclease P protein component</fullName>
        <shortName evidence="7">RNase P protein</shortName>
        <shortName evidence="7">RNaseP protein</shortName>
        <ecNumber evidence="7 8">3.1.26.5</ecNumber>
    </recommendedName>
    <alternativeName>
        <fullName evidence="7">Protein C5</fullName>
    </alternativeName>
</protein>
<dbReference type="InterPro" id="IPR020568">
    <property type="entry name" value="Ribosomal_Su5_D2-typ_SF"/>
</dbReference>
<evidence type="ECO:0000256" key="8">
    <source>
        <dbReference type="NCBIfam" id="TIGR00188"/>
    </source>
</evidence>
<keyword evidence="4 7" id="KW-0255">Endonuclease</keyword>
<keyword evidence="2 7" id="KW-0819">tRNA processing</keyword>
<accession>A0ABT1Y438</accession>
<dbReference type="Gene3D" id="3.30.230.10">
    <property type="match status" value="1"/>
</dbReference>
<proteinExistence type="inferred from homology"/>
<evidence type="ECO:0000256" key="3">
    <source>
        <dbReference type="ARBA" id="ARBA00022722"/>
    </source>
</evidence>
<dbReference type="PROSITE" id="PS00648">
    <property type="entry name" value="RIBONUCLEASE_P"/>
    <property type="match status" value="1"/>
</dbReference>
<evidence type="ECO:0000256" key="2">
    <source>
        <dbReference type="ARBA" id="ARBA00022694"/>
    </source>
</evidence>
<dbReference type="InterPro" id="IPR000100">
    <property type="entry name" value="RNase_P"/>
</dbReference>
<dbReference type="EMBL" id="JANPWE010000003">
    <property type="protein sequence ID" value="MCR6545645.1"/>
    <property type="molecule type" value="Genomic_DNA"/>
</dbReference>
<evidence type="ECO:0000256" key="6">
    <source>
        <dbReference type="ARBA" id="ARBA00022884"/>
    </source>
</evidence>
<name>A0ABT1Y438_9FIRM</name>
<evidence type="ECO:0000256" key="5">
    <source>
        <dbReference type="ARBA" id="ARBA00022801"/>
    </source>
</evidence>
<organism evidence="9 10">
    <name type="scientific">Dehalobacterium formicoaceticum</name>
    <dbReference type="NCBI Taxonomy" id="51515"/>
    <lineage>
        <taxon>Bacteria</taxon>
        <taxon>Bacillati</taxon>
        <taxon>Bacillota</taxon>
        <taxon>Clostridia</taxon>
        <taxon>Eubacteriales</taxon>
        <taxon>Peptococcaceae</taxon>
        <taxon>Dehalobacterium</taxon>
    </lineage>
</organism>
<dbReference type="PANTHER" id="PTHR33992">
    <property type="entry name" value="RIBONUCLEASE P PROTEIN COMPONENT"/>
    <property type="match status" value="1"/>
</dbReference>
<gene>
    <name evidence="7 9" type="primary">rnpA</name>
    <name evidence="9" type="ORF">NVS47_08985</name>
</gene>
<keyword evidence="6 7" id="KW-0694">RNA-binding</keyword>
<sequence length="109" mass="13174">MKQAYRLKSPKDFRLTYKKGKSLVNPYLVLYFRKNQKNTYRIGFSVSKKVGKAVIRNRVKRKLREICRLNEKLFSIGYDYIFVVRVRSKDASYHKLEKNLLDLIHKMRK</sequence>
<evidence type="ECO:0000313" key="10">
    <source>
        <dbReference type="Proteomes" id="UP001524944"/>
    </source>
</evidence>
<dbReference type="EC" id="3.1.26.5" evidence="7 8"/>
<comment type="similarity">
    <text evidence="7">Belongs to the RnpA family.</text>
</comment>
<comment type="subunit">
    <text evidence="7">Consists of a catalytic RNA component (M1 or rnpB) and a protein subunit.</text>
</comment>
<dbReference type="NCBIfam" id="TIGR00188">
    <property type="entry name" value="rnpA"/>
    <property type="match status" value="1"/>
</dbReference>
<evidence type="ECO:0000313" key="9">
    <source>
        <dbReference type="EMBL" id="MCR6545645.1"/>
    </source>
</evidence>
<keyword evidence="10" id="KW-1185">Reference proteome</keyword>
<dbReference type="InterPro" id="IPR020539">
    <property type="entry name" value="RNase_P_CS"/>
</dbReference>
<dbReference type="PANTHER" id="PTHR33992:SF1">
    <property type="entry name" value="RIBONUCLEASE P PROTEIN COMPONENT"/>
    <property type="match status" value="1"/>
</dbReference>
<comment type="caution">
    <text evidence="9">The sequence shown here is derived from an EMBL/GenBank/DDBJ whole genome shotgun (WGS) entry which is preliminary data.</text>
</comment>
<dbReference type="InterPro" id="IPR014721">
    <property type="entry name" value="Ribsml_uS5_D2-typ_fold_subgr"/>
</dbReference>
<reference evidence="9 10" key="1">
    <citation type="submission" date="2022-08" db="EMBL/GenBank/DDBJ databases">
        <title>Proteogenomics of the novel Dehalobacterium formicoaceticum strain EZ94 highlights a key role of methyltransferases during anaerobic dichloromethane degradation.</title>
        <authorList>
            <person name="Wasmund K."/>
        </authorList>
    </citation>
    <scope>NUCLEOTIDE SEQUENCE [LARGE SCALE GENOMIC DNA]</scope>
    <source>
        <strain evidence="9 10">EZ94</strain>
    </source>
</reference>
<comment type="catalytic activity">
    <reaction evidence="7">
        <text>Endonucleolytic cleavage of RNA, removing 5'-extranucleotides from tRNA precursor.</text>
        <dbReference type="EC" id="3.1.26.5"/>
    </reaction>
</comment>
<evidence type="ECO:0000256" key="4">
    <source>
        <dbReference type="ARBA" id="ARBA00022759"/>
    </source>
</evidence>
<keyword evidence="3 7" id="KW-0540">Nuclease</keyword>